<protein>
    <submittedName>
        <fullName evidence="9">EamA-like transporter family protein</fullName>
    </submittedName>
    <submittedName>
        <fullName evidence="8">EamA/RhaT family transporter</fullName>
    </submittedName>
</protein>
<evidence type="ECO:0000256" key="4">
    <source>
        <dbReference type="ARBA" id="ARBA00022989"/>
    </source>
</evidence>
<dbReference type="PANTHER" id="PTHR32322">
    <property type="entry name" value="INNER MEMBRANE TRANSPORTER"/>
    <property type="match status" value="1"/>
</dbReference>
<keyword evidence="10" id="KW-1185">Reference proteome</keyword>
<feature type="transmembrane region" description="Helical" evidence="6">
    <location>
        <begin position="249"/>
        <end position="271"/>
    </location>
</feature>
<evidence type="ECO:0000313" key="9">
    <source>
        <dbReference type="EMBL" id="KJL42373.1"/>
    </source>
</evidence>
<dbReference type="STRING" id="400772.RR49_00267"/>
<comment type="subcellular location">
    <subcellularLocation>
        <location evidence="1">Membrane</location>
        <topology evidence="1">Multi-pass membrane protein</topology>
    </subcellularLocation>
</comment>
<evidence type="ECO:0000259" key="7">
    <source>
        <dbReference type="Pfam" id="PF00892"/>
    </source>
</evidence>
<feature type="transmembrane region" description="Helical" evidence="6">
    <location>
        <begin position="147"/>
        <end position="165"/>
    </location>
</feature>
<evidence type="ECO:0000313" key="11">
    <source>
        <dbReference type="Proteomes" id="UP000257479"/>
    </source>
</evidence>
<keyword evidence="5 6" id="KW-0472">Membrane</keyword>
<feature type="transmembrane region" description="Helical" evidence="6">
    <location>
        <begin position="278"/>
        <end position="295"/>
    </location>
</feature>
<evidence type="ECO:0000256" key="1">
    <source>
        <dbReference type="ARBA" id="ARBA00004141"/>
    </source>
</evidence>
<evidence type="ECO:0000313" key="8">
    <source>
        <dbReference type="EMBL" id="HAN24790.1"/>
    </source>
</evidence>
<keyword evidence="3 6" id="KW-0812">Transmembrane</keyword>
<organism evidence="9 10">
    <name type="scientific">Microbacterium ginsengisoli</name>
    <dbReference type="NCBI Taxonomy" id="400772"/>
    <lineage>
        <taxon>Bacteria</taxon>
        <taxon>Bacillati</taxon>
        <taxon>Actinomycetota</taxon>
        <taxon>Actinomycetes</taxon>
        <taxon>Micrococcales</taxon>
        <taxon>Microbacteriaceae</taxon>
        <taxon>Microbacterium</taxon>
    </lineage>
</organism>
<feature type="domain" description="EamA" evidence="7">
    <location>
        <begin position="2"/>
        <end position="133"/>
    </location>
</feature>
<comment type="caution">
    <text evidence="9">The sequence shown here is derived from an EMBL/GenBank/DDBJ whole genome shotgun (WGS) entry which is preliminary data.</text>
</comment>
<dbReference type="PANTHER" id="PTHR32322:SF2">
    <property type="entry name" value="EAMA DOMAIN-CONTAINING PROTEIN"/>
    <property type="match status" value="1"/>
</dbReference>
<dbReference type="Pfam" id="PF00892">
    <property type="entry name" value="EamA"/>
    <property type="match status" value="2"/>
</dbReference>
<dbReference type="InterPro" id="IPR050638">
    <property type="entry name" value="AA-Vitamin_Transporters"/>
</dbReference>
<dbReference type="EMBL" id="DMNG01000160">
    <property type="protein sequence ID" value="HAN24790.1"/>
    <property type="molecule type" value="Genomic_DNA"/>
</dbReference>
<feature type="transmembrane region" description="Helical" evidence="6">
    <location>
        <begin position="27"/>
        <end position="49"/>
    </location>
</feature>
<name>A0A0F0M0P4_9MICO</name>
<feature type="transmembrane region" description="Helical" evidence="6">
    <location>
        <begin position="177"/>
        <end position="200"/>
    </location>
</feature>
<keyword evidence="4 6" id="KW-1133">Transmembrane helix</keyword>
<feature type="transmembrane region" description="Helical" evidence="6">
    <location>
        <begin position="61"/>
        <end position="85"/>
    </location>
</feature>
<accession>A0A0F0M0P4</accession>
<dbReference type="Proteomes" id="UP000257479">
    <property type="component" value="Unassembled WGS sequence"/>
</dbReference>
<dbReference type="RefSeq" id="WP_045246058.1">
    <property type="nucleotide sequence ID" value="NZ_DAIQHQ010000001.1"/>
</dbReference>
<dbReference type="AlphaFoldDB" id="A0A0F0M0P4"/>
<evidence type="ECO:0000256" key="2">
    <source>
        <dbReference type="ARBA" id="ARBA00007362"/>
    </source>
</evidence>
<dbReference type="InterPro" id="IPR000620">
    <property type="entry name" value="EamA_dom"/>
</dbReference>
<dbReference type="InterPro" id="IPR037185">
    <property type="entry name" value="EmrE-like"/>
</dbReference>
<evidence type="ECO:0000313" key="10">
    <source>
        <dbReference type="Proteomes" id="UP000033451"/>
    </source>
</evidence>
<dbReference type="GO" id="GO:0016020">
    <property type="term" value="C:membrane"/>
    <property type="evidence" value="ECO:0007669"/>
    <property type="project" value="UniProtKB-SubCell"/>
</dbReference>
<evidence type="ECO:0000256" key="5">
    <source>
        <dbReference type="ARBA" id="ARBA00023136"/>
    </source>
</evidence>
<dbReference type="Proteomes" id="UP000033451">
    <property type="component" value="Unassembled WGS sequence"/>
</dbReference>
<proteinExistence type="inferred from homology"/>
<evidence type="ECO:0000256" key="3">
    <source>
        <dbReference type="ARBA" id="ARBA00022692"/>
    </source>
</evidence>
<feature type="transmembrane region" description="Helical" evidence="6">
    <location>
        <begin position="117"/>
        <end position="135"/>
    </location>
</feature>
<dbReference type="OrthoDB" id="68076at2"/>
<feature type="transmembrane region" description="Helical" evidence="6">
    <location>
        <begin position="221"/>
        <end position="243"/>
    </location>
</feature>
<dbReference type="EMBL" id="JYIY01000047">
    <property type="protein sequence ID" value="KJL42373.1"/>
    <property type="molecule type" value="Genomic_DNA"/>
</dbReference>
<feature type="domain" description="EamA" evidence="7">
    <location>
        <begin position="146"/>
        <end position="293"/>
    </location>
</feature>
<reference evidence="8 11" key="2">
    <citation type="journal article" date="2018" name="Nat. Biotechnol.">
        <title>A standardized bacterial taxonomy based on genome phylogeny substantially revises the tree of life.</title>
        <authorList>
            <person name="Parks D.H."/>
            <person name="Chuvochina M."/>
            <person name="Waite D.W."/>
            <person name="Rinke C."/>
            <person name="Skarshewski A."/>
            <person name="Chaumeil P.A."/>
            <person name="Hugenholtz P."/>
        </authorList>
    </citation>
    <scope>NUCLEOTIDE SEQUENCE [LARGE SCALE GENOMIC DNA]</scope>
    <source>
        <strain evidence="8">UBA9152</strain>
    </source>
</reference>
<gene>
    <name evidence="8" type="ORF">DCP95_09500</name>
    <name evidence="9" type="ORF">RR49_00267</name>
</gene>
<dbReference type="Gene3D" id="1.10.3730.20">
    <property type="match status" value="1"/>
</dbReference>
<sequence length="296" mass="29134">MLAALLSLSGALLWGAADFLGGLTARHLKPIVVTAIAACTGVVVLLIAAPIAGGTLSAADAAWGAISGVCGVVSLALLYACLAIGPMSILSPLTAIVSAVAPMIWGVTVGGESLGPLAWAGLGVALVAVALVGFVPEQGAVRPSIRGLALAVGAGLAIGAQIIAIDHTSAESGLDALLVSRAVNVTLTVLIVAGMIAWAAARRRSVVEALRSPAAVAGSRIVWWPAAVGGVGDAVANIAMLLALRTGDLSIVAALTALYPAGTIVLAAIVLRERIAPVQIVGLTLALGAAVMLALD</sequence>
<evidence type="ECO:0000256" key="6">
    <source>
        <dbReference type="SAM" id="Phobius"/>
    </source>
</evidence>
<dbReference type="SUPFAM" id="SSF103481">
    <property type="entry name" value="Multidrug resistance efflux transporter EmrE"/>
    <property type="match status" value="2"/>
</dbReference>
<reference evidence="9 10" key="1">
    <citation type="submission" date="2015-02" db="EMBL/GenBank/DDBJ databases">
        <title>Draft genome sequences of ten Microbacterium spp. with emphasis on heavy metal contaminated environments.</title>
        <authorList>
            <person name="Corretto E."/>
        </authorList>
    </citation>
    <scope>NUCLEOTIDE SEQUENCE [LARGE SCALE GENOMIC DNA]</scope>
    <source>
        <strain evidence="9 10">DSM 18659</strain>
    </source>
</reference>
<comment type="similarity">
    <text evidence="2">Belongs to the EamA transporter family.</text>
</comment>
<dbReference type="PATRIC" id="fig|400772.4.peg.294"/>